<dbReference type="Pfam" id="PF20256">
    <property type="entry name" value="MoCoBD_2"/>
    <property type="match status" value="2"/>
</dbReference>
<protein>
    <submittedName>
        <fullName evidence="2">Xanthine dehydrogenase family protein molybdopterin-binding subunit</fullName>
    </submittedName>
</protein>
<dbReference type="Proteomes" id="UP000298050">
    <property type="component" value="Unassembled WGS sequence"/>
</dbReference>
<evidence type="ECO:0000259" key="1">
    <source>
        <dbReference type="SMART" id="SM01008"/>
    </source>
</evidence>
<dbReference type="Pfam" id="PF02738">
    <property type="entry name" value="MoCoBD_1"/>
    <property type="match status" value="1"/>
</dbReference>
<evidence type="ECO:0000313" key="2">
    <source>
        <dbReference type="EMBL" id="TGD73664.1"/>
    </source>
</evidence>
<evidence type="ECO:0000313" key="3">
    <source>
        <dbReference type="Proteomes" id="UP000298050"/>
    </source>
</evidence>
<comment type="caution">
    <text evidence="2">The sequence shown here is derived from an EMBL/GenBank/DDBJ whole genome shotgun (WGS) entry which is preliminary data.</text>
</comment>
<proteinExistence type="predicted"/>
<dbReference type="GO" id="GO:0016491">
    <property type="term" value="F:oxidoreductase activity"/>
    <property type="evidence" value="ECO:0007669"/>
    <property type="project" value="InterPro"/>
</dbReference>
<dbReference type="Gene3D" id="3.30.365.10">
    <property type="entry name" value="Aldehyde oxidase/xanthine dehydrogenase, molybdopterin binding domain"/>
    <property type="match status" value="4"/>
</dbReference>
<dbReference type="InterPro" id="IPR037165">
    <property type="entry name" value="AldOxase/xan_DH_Mopterin-bd_sf"/>
</dbReference>
<name>A0A4Z0M2K4_9GAMM</name>
<dbReference type="InterPro" id="IPR008274">
    <property type="entry name" value="AldOxase/xan_DH_MoCoBD1"/>
</dbReference>
<dbReference type="OrthoDB" id="9767994at2"/>
<dbReference type="PANTHER" id="PTHR47495:SF3">
    <property type="entry name" value="BLR6219 PROTEIN"/>
    <property type="match status" value="1"/>
</dbReference>
<feature type="domain" description="Aldehyde oxidase/xanthine dehydrogenase a/b hammerhead" evidence="1">
    <location>
        <begin position="178"/>
        <end position="267"/>
    </location>
</feature>
<sequence length="734" mass="78649">MADATAGGLQEVRGGDATPALFIALEEDGTIRITCHRSEMGQQVWTSMAQIIAEELEADWSQVAIVQAPGDARYGDQNTDGSRSVRWNFHRLRVAGAAMRTMLERAAAARWGVAPGECRAAQSVVTGPGMYSATYAELAQDAAAQPLPTEAELRLKPREQWRLIGKEVPSLTVPDIVQGQGTFGIDVQLPDMLVAVVAHPPQVMASVAKLDDKAALAVPGVVRTVRLPALDGPVLFKPLGGVAVVATDTWSAIRGRAALKIEWEAGPNAGYDSQQFAETMLETARQPGTVRLRRGDVDAAMGASATRIEADYYVPHLSQTPMEPPMATARWDGDKVECWVCVQAPQRTRSVIAQACGIPEENVTVNVTWLGGGFGRKSKPDFAVEAALVAREVGRPVKLTWTREDDLQHGYYHSVSAQHLEGALDAEGKCTGILHRTVFPPIGSTFVDGLATPSWEELRQGVTDNPFHVPNLQVETGDAPAHVRIGWLRSVANIYHAFAVQSFAAELAHAAGRDQKDYLLELIGPPRQLDPRNDGAQYDNYGESLEEYPIDTGRLANVVREAAALAGWGRELPAGHGLGIAVHRSFVSYVATVIEVAVDAEGRLRIPGVWSAIDAGTVVNTRHVTAQVEGGTLYALSNALYGEITAKDGAVEQANFPQFRLMRMKEAPRDMAVTIVASDAPPGGVGEPPSPPAAPALANAIFAATGLRIRRLPIFGSGSDDRLPLDATREGESA</sequence>
<accession>A0A4Z0M2K4</accession>
<dbReference type="SMART" id="SM01008">
    <property type="entry name" value="Ald_Xan_dh_C"/>
    <property type="match status" value="1"/>
</dbReference>
<dbReference type="PIRSF" id="PIRSF036389">
    <property type="entry name" value="IOR_B"/>
    <property type="match status" value="1"/>
</dbReference>
<organism evidence="2 3">
    <name type="scientific">Mangrovimicrobium sediminis</name>
    <dbReference type="NCBI Taxonomy" id="2562682"/>
    <lineage>
        <taxon>Bacteria</taxon>
        <taxon>Pseudomonadati</taxon>
        <taxon>Pseudomonadota</taxon>
        <taxon>Gammaproteobacteria</taxon>
        <taxon>Cellvibrionales</taxon>
        <taxon>Halieaceae</taxon>
        <taxon>Mangrovimicrobium</taxon>
    </lineage>
</organism>
<reference evidence="2 3" key="1">
    <citation type="submission" date="2019-04" db="EMBL/GenBank/DDBJ databases">
        <title>Taxonomy of novel Haliea sp. from mangrove soil of West Coast of India.</title>
        <authorList>
            <person name="Verma A."/>
            <person name="Kumar P."/>
            <person name="Krishnamurthi S."/>
        </authorList>
    </citation>
    <scope>NUCLEOTIDE SEQUENCE [LARGE SCALE GENOMIC DNA]</scope>
    <source>
        <strain evidence="2 3">SAOS-164</strain>
    </source>
</reference>
<dbReference type="Gene3D" id="3.90.1170.50">
    <property type="entry name" value="Aldehyde oxidase/xanthine dehydrogenase, a/b hammerhead"/>
    <property type="match status" value="1"/>
</dbReference>
<dbReference type="EMBL" id="SRLE01000007">
    <property type="protein sequence ID" value="TGD73664.1"/>
    <property type="molecule type" value="Genomic_DNA"/>
</dbReference>
<dbReference type="InterPro" id="IPR046867">
    <property type="entry name" value="AldOxase/xan_DH_MoCoBD2"/>
</dbReference>
<dbReference type="SUPFAM" id="SSF56003">
    <property type="entry name" value="Molybdenum cofactor-binding domain"/>
    <property type="match status" value="2"/>
</dbReference>
<dbReference type="InterPro" id="IPR000674">
    <property type="entry name" value="Ald_Oxase/Xan_DH_a/b"/>
</dbReference>
<dbReference type="AlphaFoldDB" id="A0A4Z0M2K4"/>
<dbReference type="InterPro" id="IPR012368">
    <property type="entry name" value="OxRdtase_Mopterin-bd_su_IorB"/>
</dbReference>
<dbReference type="PANTHER" id="PTHR47495">
    <property type="entry name" value="ALDEHYDE DEHYDROGENASE"/>
    <property type="match status" value="1"/>
</dbReference>
<keyword evidence="3" id="KW-1185">Reference proteome</keyword>
<dbReference type="InterPro" id="IPR052516">
    <property type="entry name" value="N-heterocyclic_Hydroxylase"/>
</dbReference>
<gene>
    <name evidence="2" type="ORF">E4634_09575</name>
</gene>